<dbReference type="PRINTS" id="PR00455">
    <property type="entry name" value="HTHTETR"/>
</dbReference>
<proteinExistence type="predicted"/>
<dbReference type="OrthoDB" id="3186364at2"/>
<evidence type="ECO:0000259" key="5">
    <source>
        <dbReference type="PROSITE" id="PS50977"/>
    </source>
</evidence>
<keyword evidence="3" id="KW-0804">Transcription</keyword>
<dbReference type="Pfam" id="PF00440">
    <property type="entry name" value="TetR_N"/>
    <property type="match status" value="1"/>
</dbReference>
<dbReference type="Gene3D" id="1.10.357.10">
    <property type="entry name" value="Tetracycline Repressor, domain 2"/>
    <property type="match status" value="1"/>
</dbReference>
<evidence type="ECO:0000256" key="4">
    <source>
        <dbReference type="PROSITE-ProRule" id="PRU00335"/>
    </source>
</evidence>
<evidence type="ECO:0000313" key="7">
    <source>
        <dbReference type="Proteomes" id="UP000327000"/>
    </source>
</evidence>
<dbReference type="PANTHER" id="PTHR30055:SF234">
    <property type="entry name" value="HTH-TYPE TRANSCRIPTIONAL REGULATOR BETI"/>
    <property type="match status" value="1"/>
</dbReference>
<dbReference type="InterPro" id="IPR050109">
    <property type="entry name" value="HTH-type_TetR-like_transc_reg"/>
</dbReference>
<dbReference type="PROSITE" id="PS01081">
    <property type="entry name" value="HTH_TETR_1"/>
    <property type="match status" value="1"/>
</dbReference>
<name>A0A5N5WAR5_STRMB</name>
<dbReference type="SUPFAM" id="SSF46689">
    <property type="entry name" value="Homeodomain-like"/>
    <property type="match status" value="1"/>
</dbReference>
<evidence type="ECO:0000256" key="1">
    <source>
        <dbReference type="ARBA" id="ARBA00023015"/>
    </source>
</evidence>
<evidence type="ECO:0000313" key="6">
    <source>
        <dbReference type="EMBL" id="KAB7848349.1"/>
    </source>
</evidence>
<keyword evidence="2 4" id="KW-0238">DNA-binding</keyword>
<dbReference type="AlphaFoldDB" id="A0A5N5WAR5"/>
<evidence type="ECO:0000256" key="3">
    <source>
        <dbReference type="ARBA" id="ARBA00023163"/>
    </source>
</evidence>
<dbReference type="Proteomes" id="UP000327000">
    <property type="component" value="Unassembled WGS sequence"/>
</dbReference>
<keyword evidence="1" id="KW-0805">Transcription regulation</keyword>
<feature type="domain" description="HTH tetR-type" evidence="5">
    <location>
        <begin position="10"/>
        <end position="70"/>
    </location>
</feature>
<dbReference type="EMBL" id="VOKX01000014">
    <property type="protein sequence ID" value="KAB7848349.1"/>
    <property type="molecule type" value="Genomic_DNA"/>
</dbReference>
<dbReference type="InterPro" id="IPR009057">
    <property type="entry name" value="Homeodomain-like_sf"/>
</dbReference>
<accession>A0A5N5WAR5</accession>
<dbReference type="InterPro" id="IPR001647">
    <property type="entry name" value="HTH_TetR"/>
</dbReference>
<keyword evidence="7" id="KW-1185">Reference proteome</keyword>
<comment type="caution">
    <text evidence="6">The sequence shown here is derived from an EMBL/GenBank/DDBJ whole genome shotgun (WGS) entry which is preliminary data.</text>
</comment>
<protein>
    <submittedName>
        <fullName evidence="6">TetR/AcrR family transcriptional regulator</fullName>
    </submittedName>
</protein>
<dbReference type="GO" id="GO:0003700">
    <property type="term" value="F:DNA-binding transcription factor activity"/>
    <property type="evidence" value="ECO:0007669"/>
    <property type="project" value="TreeGrafter"/>
</dbReference>
<dbReference type="PROSITE" id="PS50977">
    <property type="entry name" value="HTH_TETR_2"/>
    <property type="match status" value="1"/>
</dbReference>
<dbReference type="InterPro" id="IPR023772">
    <property type="entry name" value="DNA-bd_HTH_TetR-type_CS"/>
</dbReference>
<feature type="DNA-binding region" description="H-T-H motif" evidence="4">
    <location>
        <begin position="33"/>
        <end position="52"/>
    </location>
</feature>
<sequence length="199" mass="22028">MGSTPHTRRSDTRERIQRTALDLFVTRGYEKTSLREIAERLGVTKAALYYHFKTKEDILVAISDQVGAPVDELIAWGEGRPPTLETKRELLCRYSEKLREAVPVFRILQENQASLRSLDIGARLRERVTRLSRLIHSGADDLATRVRCVSALLTVHFGALALDDLAGDPEERRLAALTVALEILETTAPGPARAGAATA</sequence>
<dbReference type="PANTHER" id="PTHR30055">
    <property type="entry name" value="HTH-TYPE TRANSCRIPTIONAL REGULATOR RUTR"/>
    <property type="match status" value="1"/>
</dbReference>
<evidence type="ECO:0000256" key="2">
    <source>
        <dbReference type="ARBA" id="ARBA00023125"/>
    </source>
</evidence>
<dbReference type="RefSeq" id="WP_004947433.1">
    <property type="nucleotide sequence ID" value="NZ_JBFADJ010000023.1"/>
</dbReference>
<dbReference type="GO" id="GO:0000976">
    <property type="term" value="F:transcription cis-regulatory region binding"/>
    <property type="evidence" value="ECO:0007669"/>
    <property type="project" value="TreeGrafter"/>
</dbReference>
<reference evidence="6 7" key="1">
    <citation type="journal article" date="2019" name="Microb. Cell Fact.">
        <title>Exploring novel herbicidin analogues by transcriptional regulator overexpression and MS/MS molecular networking.</title>
        <authorList>
            <person name="Shi Y."/>
            <person name="Gu R."/>
            <person name="Li Y."/>
            <person name="Wang X."/>
            <person name="Ren W."/>
            <person name="Li X."/>
            <person name="Wang L."/>
            <person name="Xie Y."/>
            <person name="Hong B."/>
        </authorList>
    </citation>
    <scope>NUCLEOTIDE SEQUENCE [LARGE SCALE GENOMIC DNA]</scope>
    <source>
        <strain evidence="6 7">US-43</strain>
    </source>
</reference>
<gene>
    <name evidence="6" type="ORF">FRZ00_08515</name>
</gene>
<organism evidence="6 7">
    <name type="scientific">Streptomyces mobaraensis</name>
    <name type="common">Streptoverticillium mobaraense</name>
    <dbReference type="NCBI Taxonomy" id="35621"/>
    <lineage>
        <taxon>Bacteria</taxon>
        <taxon>Bacillati</taxon>
        <taxon>Actinomycetota</taxon>
        <taxon>Actinomycetes</taxon>
        <taxon>Kitasatosporales</taxon>
        <taxon>Streptomycetaceae</taxon>
        <taxon>Streptomyces</taxon>
    </lineage>
</organism>